<dbReference type="EMBL" id="EQ978064">
    <property type="protein sequence ID" value="EEF26155.1"/>
    <property type="molecule type" value="Genomic_DNA"/>
</dbReference>
<keyword evidence="6" id="KW-0798">TonB box</keyword>
<dbReference type="Pfam" id="PF00593">
    <property type="entry name" value="TonB_dep_Rec_b-barrel"/>
    <property type="match status" value="1"/>
</dbReference>
<evidence type="ECO:0000259" key="11">
    <source>
        <dbReference type="Pfam" id="PF07715"/>
    </source>
</evidence>
<dbReference type="PROSITE" id="PS52016">
    <property type="entry name" value="TONB_DEPENDENT_REC_3"/>
    <property type="match status" value="1"/>
</dbReference>
<dbReference type="Gene3D" id="2.170.130.10">
    <property type="entry name" value="TonB-dependent receptor, plug domain"/>
    <property type="match status" value="1"/>
</dbReference>
<feature type="non-terminal residue" evidence="12">
    <location>
        <position position="511"/>
    </location>
</feature>
<evidence type="ECO:0000313" key="12">
    <source>
        <dbReference type="EMBL" id="EEF26155.1"/>
    </source>
</evidence>
<dbReference type="InterPro" id="IPR037066">
    <property type="entry name" value="Plug_dom_sf"/>
</dbReference>
<dbReference type="Proteomes" id="UP000008311">
    <property type="component" value="Unassembled WGS sequence"/>
</dbReference>
<dbReference type="InterPro" id="IPR039426">
    <property type="entry name" value="TonB-dep_rcpt-like"/>
</dbReference>
<dbReference type="AlphaFoldDB" id="B9TDA9"/>
<dbReference type="PANTHER" id="PTHR30069">
    <property type="entry name" value="TONB-DEPENDENT OUTER MEMBRANE RECEPTOR"/>
    <property type="match status" value="1"/>
</dbReference>
<dbReference type="Gene3D" id="2.40.170.20">
    <property type="entry name" value="TonB-dependent receptor, beta-barrel domain"/>
    <property type="match status" value="1"/>
</dbReference>
<keyword evidence="3" id="KW-0812">Transmembrane</keyword>
<dbReference type="InterPro" id="IPR012910">
    <property type="entry name" value="Plug_dom"/>
</dbReference>
<dbReference type="SUPFAM" id="SSF56935">
    <property type="entry name" value="Porins"/>
    <property type="match status" value="1"/>
</dbReference>
<keyword evidence="4 9" id="KW-0732">Signal</keyword>
<protein>
    <submittedName>
        <fullName evidence="12">Vitamin B12 transporter, putative</fullName>
    </submittedName>
</protein>
<dbReference type="Pfam" id="PF07715">
    <property type="entry name" value="Plug"/>
    <property type="match status" value="1"/>
</dbReference>
<dbReference type="GO" id="GO:0006811">
    <property type="term" value="P:monoatomic ion transport"/>
    <property type="evidence" value="ECO:0007669"/>
    <property type="project" value="UniProtKB-KW"/>
</dbReference>
<evidence type="ECO:0000256" key="4">
    <source>
        <dbReference type="ARBA" id="ARBA00022729"/>
    </source>
</evidence>
<comment type="subcellular location">
    <subcellularLocation>
        <location evidence="1">Cell outer membrane</location>
        <topology evidence="1">Multi-pass membrane protein</topology>
    </subcellularLocation>
</comment>
<evidence type="ECO:0000256" key="1">
    <source>
        <dbReference type="ARBA" id="ARBA00004571"/>
    </source>
</evidence>
<feature type="signal peptide" evidence="9">
    <location>
        <begin position="1"/>
        <end position="20"/>
    </location>
</feature>
<dbReference type="PANTHER" id="PTHR30069:SF53">
    <property type="entry name" value="COLICIN I RECEPTOR-RELATED"/>
    <property type="match status" value="1"/>
</dbReference>
<evidence type="ECO:0000256" key="6">
    <source>
        <dbReference type="ARBA" id="ARBA00023077"/>
    </source>
</evidence>
<keyword evidence="13" id="KW-1185">Reference proteome</keyword>
<reference evidence="13" key="1">
    <citation type="journal article" date="2010" name="Nat. Biotechnol.">
        <title>Draft genome sequence of the oilseed species Ricinus communis.</title>
        <authorList>
            <person name="Chan A.P."/>
            <person name="Crabtree J."/>
            <person name="Zhao Q."/>
            <person name="Lorenzi H."/>
            <person name="Orvis J."/>
            <person name="Puiu D."/>
            <person name="Melake-Berhan A."/>
            <person name="Jones K.M."/>
            <person name="Redman J."/>
            <person name="Chen G."/>
            <person name="Cahoon E.B."/>
            <person name="Gedil M."/>
            <person name="Stanke M."/>
            <person name="Haas B.J."/>
            <person name="Wortman J.R."/>
            <person name="Fraser-Liggett C.M."/>
            <person name="Ravel J."/>
            <person name="Rabinowicz P.D."/>
        </authorList>
    </citation>
    <scope>NUCLEOTIDE SEQUENCE [LARGE SCALE GENOMIC DNA]</scope>
    <source>
        <strain evidence="13">cv. Hale</strain>
    </source>
</reference>
<evidence type="ECO:0000256" key="5">
    <source>
        <dbReference type="ARBA" id="ARBA00023065"/>
    </source>
</evidence>
<proteinExistence type="predicted"/>
<dbReference type="eggNOG" id="ENOG502SKYP">
    <property type="taxonomic scope" value="Eukaryota"/>
</dbReference>
<evidence type="ECO:0000256" key="2">
    <source>
        <dbReference type="ARBA" id="ARBA00022448"/>
    </source>
</evidence>
<name>B9TDA9_RICCO</name>
<evidence type="ECO:0000256" key="7">
    <source>
        <dbReference type="ARBA" id="ARBA00023136"/>
    </source>
</evidence>
<keyword evidence="8" id="KW-0998">Cell outer membrane</keyword>
<gene>
    <name evidence="12" type="ORF">RCOM_1843550</name>
</gene>
<accession>B9TDA9</accession>
<organism evidence="12 13">
    <name type="scientific">Ricinus communis</name>
    <name type="common">Castor bean</name>
    <dbReference type="NCBI Taxonomy" id="3988"/>
    <lineage>
        <taxon>Eukaryota</taxon>
        <taxon>Viridiplantae</taxon>
        <taxon>Streptophyta</taxon>
        <taxon>Embryophyta</taxon>
        <taxon>Tracheophyta</taxon>
        <taxon>Spermatophyta</taxon>
        <taxon>Magnoliopsida</taxon>
        <taxon>eudicotyledons</taxon>
        <taxon>Gunneridae</taxon>
        <taxon>Pentapetalae</taxon>
        <taxon>rosids</taxon>
        <taxon>fabids</taxon>
        <taxon>Malpighiales</taxon>
        <taxon>Euphorbiaceae</taxon>
        <taxon>Acalyphoideae</taxon>
        <taxon>Acalypheae</taxon>
        <taxon>Ricinus</taxon>
    </lineage>
</organism>
<evidence type="ECO:0000256" key="8">
    <source>
        <dbReference type="ARBA" id="ARBA00023237"/>
    </source>
</evidence>
<evidence type="ECO:0000256" key="3">
    <source>
        <dbReference type="ARBA" id="ARBA00022692"/>
    </source>
</evidence>
<sequence>MKKVILKGLIGLSFSELAYAADNLTLDEVVVTATRTPQQLESVIADITVINREEILRAGQSTFIELLQAQQGIEISSNGGAGKTSSVFLRGTNPGQVVVLIDGLRVSSATAGTTTFENIPLAQIDRIEILRGPATSLYGQDAIGGVIQIFTKKGEGKPQFYAGLGYGSYHTLTADAGVNGAYQDTKFSLTASSSDSDGFSALKTHYNIDKDRDSYRNLSVSGSISQQLTEGHEVGLQIFNSEGHSNYDSGINTYKNYVNLSQLSYGLFSKNQFTKYWKSTARIGEGIDDQYNKLDANSSVKYKTKQTQFSWQNDISLPVGSMTLMYDRLEQKIISDTPFEKTTRNTDGFLVGYLADVGPHSVQTTLRTDHSSQFGTNNTGGIGYGYKITPNWRVTGSYGKAFRAPTFNDLYFAYVYGGVVYPSNNPNLQAEKSENIEASLRYQDTLQTANLTLYHNNIHNFITLDSSFLPINVNAEIEGISIGASRRLDEWVLKGSADIQSPRNTGNDNLL</sequence>
<dbReference type="InParanoid" id="B9TDA9"/>
<dbReference type="GO" id="GO:0015889">
    <property type="term" value="P:cobalamin transport"/>
    <property type="evidence" value="ECO:0000318"/>
    <property type="project" value="GO_Central"/>
</dbReference>
<evidence type="ECO:0000313" key="13">
    <source>
        <dbReference type="Proteomes" id="UP000008311"/>
    </source>
</evidence>
<keyword evidence="2" id="KW-0813">Transport</keyword>
<feature type="domain" description="TonB-dependent receptor-like beta-barrel" evidence="10">
    <location>
        <begin position="171"/>
        <end position="496"/>
    </location>
</feature>
<evidence type="ECO:0000259" key="10">
    <source>
        <dbReference type="Pfam" id="PF00593"/>
    </source>
</evidence>
<dbReference type="InterPro" id="IPR036942">
    <property type="entry name" value="Beta-barrel_TonB_sf"/>
</dbReference>
<evidence type="ECO:0000256" key="9">
    <source>
        <dbReference type="SAM" id="SignalP"/>
    </source>
</evidence>
<feature type="domain" description="TonB-dependent receptor plug" evidence="11">
    <location>
        <begin position="41"/>
        <end position="146"/>
    </location>
</feature>
<feature type="chain" id="PRO_5002890151" evidence="9">
    <location>
        <begin position="21"/>
        <end position="511"/>
    </location>
</feature>
<keyword evidence="7" id="KW-0472">Membrane</keyword>
<dbReference type="InterPro" id="IPR000531">
    <property type="entry name" value="Beta-barrel_TonB"/>
</dbReference>
<keyword evidence="5" id="KW-0406">Ion transport</keyword>